<keyword evidence="1" id="KW-1133">Transmembrane helix</keyword>
<dbReference type="KEGG" id="gbn:GEOBRER4_11560"/>
<sequence>MKKETILVCCKYVLFAAALFPFLMISFVMFPLLTWSWRIGVFLPFIVLAVWGILVLLKKAVLMVRDRREAPAEAGPPQPPEEAVAQDLLEDLQQNWASGVETLRRSHLSQEGNPLYVLPWFLVLGESGSGKSAALKHARLRSPFAEAEHVAAPTRSCRWVFYEQGVVLDTAGRYAVPVEAERGEAEWRRLLRLLKKYRHKDPLNGVILTLPADKLAGGSQEELEKYARALRSRVDEMIRVLGISFPVYLLITKSDLIPGMAPFCAALPASALDQPMGLARGELATELPLFMERFFQGLDEELRHLRLILLQQREPGEKDADFLLFPDRVRALYAPLNAFVQTAFGANHYQETPLLRGIYFSSANAAGASLPAGDLSPSAPPLFLHDFFERVLPGDRGLWSPGALALRRQRLAVNLALVAWSLTGVALCLMLSYSFAKNMRVIRDASQLVSRAPQLQGAVPLDLAAMGRLSSMITQVEQQNRKWWIPRFGLNRSKELESELKVRFCNGFRDRFLVFFDRSLADTVSSFSPGTTDQLFGTCVLHLSRRCNLLKGRLEGENSRALASRPLPDNPLLLLSQHAGGPSFGSLYLDYLNWRADRDGIKKELDWLQTLLKQAYLVNGSGLSWLLEFVDRLHPEAAVTLQQFWAGSRQLPQEPFIPPSLTGKGREELRLLLAQISAAHPEPGVLAREKGEFEAKYRAACFNAWRRFAWEFPKGDQRLLASKEWRFAAANMAGDKGPYLSFMKRALAELQPLAGGGHLPAWIMQLYRFQLLRAAGPAAGVASSTADPTGGVAERLKRLANGKRSGPEGVPGADVAKEYFDALARVAPVAKSRSLALQMAREAFANSREVNKSPLFLAADAAQRLNALLVQADGDDTFLRLVSGPIAFYGTFVRMETACELQAQWEEKVLREVQGTSDEQTLQYLLGKDGPVWRYVGQFADPFLGWSPGRGYYARAVLGGSVPFSSEFYTFLAKGAKTRVAASAAPKASYQVTIKGLPTDANAEALVKPQGTRLELQCASGSQVMSNMNYPVSRPFVWSPDSCGEVLFQIDVGDTVLTRRYPGSRGFAAFLKDFHGGRRTFYPSQFPAERQALEKMGIRFIKVNYQIFGIGDVLSGQEEALPERVPRKVAECWD</sequence>
<name>A0A6S6M372_9BACT</name>
<evidence type="ECO:0000313" key="3">
    <source>
        <dbReference type="EMBL" id="BCG46406.1"/>
    </source>
</evidence>
<dbReference type="PANTHER" id="PTHR36153">
    <property type="entry name" value="INNER MEMBRANE PROTEIN-RELATED"/>
    <property type="match status" value="1"/>
</dbReference>
<dbReference type="SUPFAM" id="SSF52540">
    <property type="entry name" value="P-loop containing nucleoside triphosphate hydrolases"/>
    <property type="match status" value="1"/>
</dbReference>
<keyword evidence="1" id="KW-0472">Membrane</keyword>
<feature type="transmembrane region" description="Helical" evidence="1">
    <location>
        <begin position="39"/>
        <end position="57"/>
    </location>
</feature>
<dbReference type="InterPro" id="IPR053156">
    <property type="entry name" value="T6SS_TssM-like"/>
</dbReference>
<dbReference type="RefSeq" id="WP_185244620.1">
    <property type="nucleotide sequence ID" value="NZ_AP023213.1"/>
</dbReference>
<gene>
    <name evidence="3" type="ORF">GEOBRER4_n1202</name>
</gene>
<protein>
    <submittedName>
        <fullName evidence="3">T6SS component TssM</fullName>
    </submittedName>
</protein>
<evidence type="ECO:0000259" key="2">
    <source>
        <dbReference type="Pfam" id="PF14331"/>
    </source>
</evidence>
<evidence type="ECO:0000256" key="1">
    <source>
        <dbReference type="SAM" id="Phobius"/>
    </source>
</evidence>
<feature type="transmembrane region" description="Helical" evidence="1">
    <location>
        <begin position="12"/>
        <end position="33"/>
    </location>
</feature>
<dbReference type="PANTHER" id="PTHR36153:SF1">
    <property type="entry name" value="TYPE VI SECRETION SYSTEM COMPONENT TSSM1"/>
    <property type="match status" value="1"/>
</dbReference>
<reference evidence="3 4" key="1">
    <citation type="submission" date="2020-06" db="EMBL/GenBank/DDBJ databases">
        <title>Interaction of electrochemicaly active bacteria, Geobacter bremensis R4 on different carbon anode.</title>
        <authorList>
            <person name="Meng L."/>
            <person name="Yoshida N."/>
        </authorList>
    </citation>
    <scope>NUCLEOTIDE SEQUENCE [LARGE SCALE GENOMIC DNA]</scope>
    <source>
        <strain evidence="3 4">R4</strain>
    </source>
</reference>
<dbReference type="CDD" id="cd00882">
    <property type="entry name" value="Ras_like_GTPase"/>
    <property type="match status" value="1"/>
</dbReference>
<dbReference type="InterPro" id="IPR025743">
    <property type="entry name" value="TssM1_N"/>
</dbReference>
<feature type="transmembrane region" description="Helical" evidence="1">
    <location>
        <begin position="411"/>
        <end position="436"/>
    </location>
</feature>
<dbReference type="AlphaFoldDB" id="A0A6S6M372"/>
<dbReference type="Proteomes" id="UP000515472">
    <property type="component" value="Chromosome"/>
</dbReference>
<accession>A0A6S6M372</accession>
<dbReference type="Pfam" id="PF14331">
    <property type="entry name" value="IcmF-related_N"/>
    <property type="match status" value="1"/>
</dbReference>
<dbReference type="Gene3D" id="3.40.50.300">
    <property type="entry name" value="P-loop containing nucleotide triphosphate hydrolases"/>
    <property type="match status" value="1"/>
</dbReference>
<dbReference type="EMBL" id="AP023213">
    <property type="protein sequence ID" value="BCG46406.1"/>
    <property type="molecule type" value="Genomic_DNA"/>
</dbReference>
<evidence type="ECO:0000313" key="4">
    <source>
        <dbReference type="Proteomes" id="UP000515472"/>
    </source>
</evidence>
<keyword evidence="4" id="KW-1185">Reference proteome</keyword>
<dbReference type="InterPro" id="IPR027417">
    <property type="entry name" value="P-loop_NTPase"/>
</dbReference>
<organism evidence="3 4">
    <name type="scientific">Citrifermentans bremense</name>
    <dbReference type="NCBI Taxonomy" id="60035"/>
    <lineage>
        <taxon>Bacteria</taxon>
        <taxon>Pseudomonadati</taxon>
        <taxon>Thermodesulfobacteriota</taxon>
        <taxon>Desulfuromonadia</taxon>
        <taxon>Geobacterales</taxon>
        <taxon>Geobacteraceae</taxon>
        <taxon>Citrifermentans</taxon>
    </lineage>
</organism>
<keyword evidence="1" id="KW-0812">Transmembrane</keyword>
<proteinExistence type="predicted"/>
<feature type="domain" description="Type VI secretion system component TssM1 N-terminal" evidence="2">
    <location>
        <begin position="182"/>
        <end position="420"/>
    </location>
</feature>